<dbReference type="GO" id="GO:0004414">
    <property type="term" value="F:homoserine O-acetyltransferase activity"/>
    <property type="evidence" value="ECO:0007669"/>
    <property type="project" value="UniProtKB-UniRule"/>
</dbReference>
<evidence type="ECO:0000313" key="9">
    <source>
        <dbReference type="Proteomes" id="UP001595945"/>
    </source>
</evidence>
<accession>A0ABD5Q2E2</accession>
<organism evidence="8 9">
    <name type="scientific">Halorussus aquaticus</name>
    <dbReference type="NCBI Taxonomy" id="2953748"/>
    <lineage>
        <taxon>Archaea</taxon>
        <taxon>Methanobacteriati</taxon>
        <taxon>Methanobacteriota</taxon>
        <taxon>Stenosarchaea group</taxon>
        <taxon>Halobacteria</taxon>
        <taxon>Halobacteriales</taxon>
        <taxon>Haladaptataceae</taxon>
        <taxon>Halorussus</taxon>
    </lineage>
</organism>
<reference evidence="8 9" key="1">
    <citation type="journal article" date="2019" name="Int. J. Syst. Evol. Microbiol.">
        <title>The Global Catalogue of Microorganisms (GCM) 10K type strain sequencing project: providing services to taxonomists for standard genome sequencing and annotation.</title>
        <authorList>
            <consortium name="The Broad Institute Genomics Platform"/>
            <consortium name="The Broad Institute Genome Sequencing Center for Infectious Disease"/>
            <person name="Wu L."/>
            <person name="Ma J."/>
        </authorList>
    </citation>
    <scope>NUCLEOTIDE SEQUENCE [LARGE SCALE GENOMIC DNA]</scope>
    <source>
        <strain evidence="8 9">XZYJ18</strain>
    </source>
</reference>
<evidence type="ECO:0000259" key="7">
    <source>
        <dbReference type="Pfam" id="PF00561"/>
    </source>
</evidence>
<dbReference type="EMBL" id="JBHSHT010000001">
    <property type="protein sequence ID" value="MFC4824861.1"/>
    <property type="molecule type" value="Genomic_DNA"/>
</dbReference>
<sequence length="420" mass="44938">MNRTRDTADLGAFEFECGRSVPLEVAYETYGEYDGDNAVLVCHALTGSAHVTGPKRGDPADGNGTGGQAAAWWSDVVGPGKAIDTREYYVVCANVPGSCYGTTGPASIDPETGEPYGTDFPAVTVGDWTRAQARLLDHLGVGPLHAVVGGSVGGMNVLEWAKRYPERVDRVIPVATAARLDPQMLAIDAVARRAITTDPNWNGGDYYDIAGDEATGDSSGESEAEERGEPDEGLAVARQLGHVSYLSKESMDRKFGRRSAGRAAMADAFAPGDPAGDFFPYREVESYLDYQAEKFVERFDANSYLYLTRAMDDYDLSSGYDSDADALAGFSGEALVVSFTGDWHFTVEQAERLSAAFETAGVDVANHVVESDHGHDAFLVEPEEVGPPIRDFLAAGVEGRAVSDADEREFAPVHASLFGD</sequence>
<dbReference type="GO" id="GO:0005737">
    <property type="term" value="C:cytoplasm"/>
    <property type="evidence" value="ECO:0007669"/>
    <property type="project" value="UniProtKB-SubCell"/>
</dbReference>
<dbReference type="InterPro" id="IPR000073">
    <property type="entry name" value="AB_hydrolase_1"/>
</dbReference>
<dbReference type="Gene3D" id="3.40.50.1820">
    <property type="entry name" value="alpha/beta hydrolase"/>
    <property type="match status" value="1"/>
</dbReference>
<dbReference type="Pfam" id="PF00561">
    <property type="entry name" value="Abhydrolase_1"/>
    <property type="match status" value="1"/>
</dbReference>
<comment type="subunit">
    <text evidence="4">Homodimer.</text>
</comment>
<feature type="compositionally biased region" description="Acidic residues" evidence="6">
    <location>
        <begin position="210"/>
        <end position="232"/>
    </location>
</feature>
<evidence type="ECO:0000313" key="8">
    <source>
        <dbReference type="EMBL" id="MFC4824861.1"/>
    </source>
</evidence>
<protein>
    <recommendedName>
        <fullName evidence="4">Homoserine O-acetyltransferase</fullName>
        <shortName evidence="4">HAT</shortName>
        <ecNumber evidence="4">2.3.1.31</ecNumber>
    </recommendedName>
    <alternativeName>
        <fullName evidence="4">Homoserine transacetylase</fullName>
        <shortName evidence="4">HTA</shortName>
    </alternativeName>
</protein>
<comment type="function">
    <text evidence="1 4">Transfers an acetyl group from acetyl-CoA to L-homoserine, forming acetyl-L-homoserine.</text>
</comment>
<comment type="catalytic activity">
    <reaction evidence="3 4">
        <text>L-homoserine + acetyl-CoA = O-acetyl-L-homoserine + CoA</text>
        <dbReference type="Rhea" id="RHEA:13701"/>
        <dbReference type="ChEBI" id="CHEBI:57287"/>
        <dbReference type="ChEBI" id="CHEBI:57288"/>
        <dbReference type="ChEBI" id="CHEBI:57476"/>
        <dbReference type="ChEBI" id="CHEBI:57716"/>
        <dbReference type="EC" id="2.3.1.31"/>
    </reaction>
</comment>
<evidence type="ECO:0000256" key="4">
    <source>
        <dbReference type="HAMAP-Rule" id="MF_00296"/>
    </source>
</evidence>
<evidence type="ECO:0000256" key="2">
    <source>
        <dbReference type="ARBA" id="ARBA00022679"/>
    </source>
</evidence>
<evidence type="ECO:0000256" key="6">
    <source>
        <dbReference type="SAM" id="MobiDB-lite"/>
    </source>
</evidence>
<evidence type="ECO:0000256" key="5">
    <source>
        <dbReference type="PIRSR" id="PIRSR000443-1"/>
    </source>
</evidence>
<proteinExistence type="inferred from homology"/>
<comment type="caution">
    <text evidence="4">Lacks conserved residue(s) required for the propagation of feature annotation.</text>
</comment>
<evidence type="ECO:0000256" key="3">
    <source>
        <dbReference type="ARBA" id="ARBA00049043"/>
    </source>
</evidence>
<dbReference type="RefSeq" id="WP_254269423.1">
    <property type="nucleotide sequence ID" value="NZ_CP100400.1"/>
</dbReference>
<dbReference type="PANTHER" id="PTHR32268">
    <property type="entry name" value="HOMOSERINE O-ACETYLTRANSFERASE"/>
    <property type="match status" value="1"/>
</dbReference>
<comment type="pathway">
    <text evidence="4">Amino-acid biosynthesis; L-methionine biosynthesis via de novo pathway; O-acetyl-L-homoserine from L-homoserine: step 1/1.</text>
</comment>
<comment type="subcellular location">
    <subcellularLocation>
        <location evidence="4">Cytoplasm</location>
    </subcellularLocation>
</comment>
<dbReference type="HAMAP" id="MF_00296">
    <property type="entry name" value="MetX_acyltransf"/>
    <property type="match status" value="1"/>
</dbReference>
<dbReference type="GeneID" id="73044438"/>
<evidence type="ECO:0000256" key="1">
    <source>
        <dbReference type="ARBA" id="ARBA00003082"/>
    </source>
</evidence>
<keyword evidence="4" id="KW-0486">Methionine biosynthesis</keyword>
<dbReference type="AlphaFoldDB" id="A0ABD5Q2E2"/>
<dbReference type="GO" id="GO:0009086">
    <property type="term" value="P:methionine biosynthetic process"/>
    <property type="evidence" value="ECO:0007669"/>
    <property type="project" value="UniProtKB-UniRule"/>
</dbReference>
<dbReference type="InterPro" id="IPR029058">
    <property type="entry name" value="AB_hydrolase_fold"/>
</dbReference>
<dbReference type="PANTHER" id="PTHR32268:SF11">
    <property type="entry name" value="HOMOSERINE O-ACETYLTRANSFERASE"/>
    <property type="match status" value="1"/>
</dbReference>
<dbReference type="Proteomes" id="UP001595945">
    <property type="component" value="Unassembled WGS sequence"/>
</dbReference>
<keyword evidence="4 8" id="KW-0012">Acyltransferase</keyword>
<feature type="active site" evidence="4 5">
    <location>
        <position position="342"/>
    </location>
</feature>
<feature type="region of interest" description="Disordered" evidence="6">
    <location>
        <begin position="206"/>
        <end position="232"/>
    </location>
</feature>
<keyword evidence="9" id="KW-1185">Reference proteome</keyword>
<feature type="active site" description="Nucleophile" evidence="4 5">
    <location>
        <position position="151"/>
    </location>
</feature>
<dbReference type="EC" id="2.3.1.31" evidence="4"/>
<feature type="binding site" evidence="4">
    <location>
        <position position="376"/>
    </location>
    <ligand>
        <name>substrate</name>
    </ligand>
</feature>
<dbReference type="NCBIfam" id="TIGR01392">
    <property type="entry name" value="homoserO_Ac_trn"/>
    <property type="match status" value="1"/>
</dbReference>
<dbReference type="InterPro" id="IPR008220">
    <property type="entry name" value="HAT_MetX-like"/>
</dbReference>
<dbReference type="NCBIfam" id="NF001209">
    <property type="entry name" value="PRK00175.1"/>
    <property type="match status" value="1"/>
</dbReference>
<feature type="active site" evidence="4 5">
    <location>
        <position position="375"/>
    </location>
</feature>
<dbReference type="SUPFAM" id="SSF53474">
    <property type="entry name" value="alpha/beta-Hydrolases"/>
    <property type="match status" value="1"/>
</dbReference>
<comment type="similarity">
    <text evidence="4">Belongs to the AB hydrolase superfamily. MetX family.</text>
</comment>
<feature type="binding site" evidence="4">
    <location>
        <position position="238"/>
    </location>
    <ligand>
        <name>substrate</name>
    </ligand>
</feature>
<name>A0ABD5Q2E2_9EURY</name>
<feature type="domain" description="AB hydrolase-1" evidence="7">
    <location>
        <begin position="37"/>
        <end position="382"/>
    </location>
</feature>
<keyword evidence="4" id="KW-0963">Cytoplasm</keyword>
<comment type="caution">
    <text evidence="8">The sequence shown here is derived from an EMBL/GenBank/DDBJ whole genome shotgun (WGS) entry which is preliminary data.</text>
</comment>
<dbReference type="PIRSF" id="PIRSF000443">
    <property type="entry name" value="Homoser_Ac_trans"/>
    <property type="match status" value="1"/>
</dbReference>
<keyword evidence="4" id="KW-0028">Amino-acid biosynthesis</keyword>
<gene>
    <name evidence="8" type="primary">metX</name>
    <name evidence="4" type="synonym">metXA</name>
    <name evidence="8" type="ORF">ACFO9K_11385</name>
</gene>
<keyword evidence="2 4" id="KW-0808">Transferase</keyword>